<name>A0A1C0AMB4_9ACTN</name>
<sequence length="179" mass="19595">MTEITPCVVYTNVFLHRLLDDGAAPTTRAERREQAMLRAQAASMCGTCPLLATCLTDAVTRFDVAGFVAGTTRRQRQEIRTRLGIEVSQEDLDAMAGVSAGRQFDRHEIHRLRTANPNLPLSMIAAKIGCSVSTVKRHLRRIEQEGGLPHRAERPRVNAERVLAVAADVRRGSQPGAAA</sequence>
<gene>
    <name evidence="1" type="ORF">BCR15_04935</name>
</gene>
<dbReference type="PROSITE" id="PS51674">
    <property type="entry name" value="4FE4S_WBL"/>
    <property type="match status" value="1"/>
</dbReference>
<dbReference type="Proteomes" id="UP000093501">
    <property type="component" value="Unassembled WGS sequence"/>
</dbReference>
<reference evidence="2" key="1">
    <citation type="submission" date="2016-07" db="EMBL/GenBank/DDBJ databases">
        <authorList>
            <person name="Florea S."/>
            <person name="Webb J.S."/>
            <person name="Jaromczyk J."/>
            <person name="Schardl C.L."/>
        </authorList>
    </citation>
    <scope>NUCLEOTIDE SEQUENCE [LARGE SCALE GENOMIC DNA]</scope>
    <source>
        <strain evidence="2">IPBSL-7</strain>
    </source>
</reference>
<dbReference type="Pfam" id="PF02467">
    <property type="entry name" value="Whib"/>
    <property type="match status" value="1"/>
</dbReference>
<organism evidence="1 2">
    <name type="scientific">Tessaracoccus lapidicaptus</name>
    <dbReference type="NCBI Taxonomy" id="1427523"/>
    <lineage>
        <taxon>Bacteria</taxon>
        <taxon>Bacillati</taxon>
        <taxon>Actinomycetota</taxon>
        <taxon>Actinomycetes</taxon>
        <taxon>Propionibacteriales</taxon>
        <taxon>Propionibacteriaceae</taxon>
        <taxon>Tessaracoccus</taxon>
    </lineage>
</organism>
<evidence type="ECO:0000313" key="2">
    <source>
        <dbReference type="Proteomes" id="UP000093501"/>
    </source>
</evidence>
<accession>A0A1C0AMB4</accession>
<comment type="caution">
    <text evidence="1">The sequence shown here is derived from an EMBL/GenBank/DDBJ whole genome shotgun (WGS) entry which is preliminary data.</text>
</comment>
<keyword evidence="2" id="KW-1185">Reference proteome</keyword>
<dbReference type="RefSeq" id="WP_068751724.1">
    <property type="nucleotide sequence ID" value="NZ_LR214441.1"/>
</dbReference>
<dbReference type="Gene3D" id="1.10.10.10">
    <property type="entry name" value="Winged helix-like DNA-binding domain superfamily/Winged helix DNA-binding domain"/>
    <property type="match status" value="1"/>
</dbReference>
<protein>
    <submittedName>
        <fullName evidence="1">Uncharacterized protein</fullName>
    </submittedName>
</protein>
<dbReference type="InterPro" id="IPR036388">
    <property type="entry name" value="WH-like_DNA-bd_sf"/>
</dbReference>
<dbReference type="EMBL" id="MBQD01000021">
    <property type="protein sequence ID" value="OCL33967.1"/>
    <property type="molecule type" value="Genomic_DNA"/>
</dbReference>
<dbReference type="InterPro" id="IPR034768">
    <property type="entry name" value="4FE4S_WBL"/>
</dbReference>
<evidence type="ECO:0000313" key="1">
    <source>
        <dbReference type="EMBL" id="OCL33967.1"/>
    </source>
</evidence>
<dbReference type="AlphaFoldDB" id="A0A1C0AMB4"/>
<proteinExistence type="predicted"/>